<dbReference type="GO" id="GO:0008652">
    <property type="term" value="P:amino acid biosynthetic process"/>
    <property type="evidence" value="ECO:0007669"/>
    <property type="project" value="UniProtKB-KW"/>
</dbReference>
<dbReference type="HAMAP" id="MF_00210">
    <property type="entry name" value="EPSP_synth"/>
    <property type="match status" value="1"/>
</dbReference>
<dbReference type="PROSITE" id="PS00885">
    <property type="entry name" value="EPSP_SYNTHASE_2"/>
    <property type="match status" value="1"/>
</dbReference>
<comment type="subunit">
    <text evidence="7">Monomer.</text>
</comment>
<dbReference type="PIRSF" id="PIRSF000505">
    <property type="entry name" value="EPSPS"/>
    <property type="match status" value="1"/>
</dbReference>
<evidence type="ECO:0000256" key="5">
    <source>
        <dbReference type="ARBA" id="ARBA00023141"/>
    </source>
</evidence>
<feature type="binding site" evidence="7">
    <location>
        <position position="21"/>
    </location>
    <ligand>
        <name>3-phosphoshikimate</name>
        <dbReference type="ChEBI" id="CHEBI:145989"/>
    </ligand>
</feature>
<dbReference type="InterPro" id="IPR013792">
    <property type="entry name" value="RNA3'P_cycl/enolpyr_Trfase_a/b"/>
</dbReference>
<dbReference type="InterPro" id="IPR023193">
    <property type="entry name" value="EPSP_synthase_CS"/>
</dbReference>
<protein>
    <recommendedName>
        <fullName evidence="7">3-phosphoshikimate 1-carboxyvinyltransferase</fullName>
        <ecNumber evidence="7">2.5.1.19</ecNumber>
    </recommendedName>
    <alternativeName>
        <fullName evidence="7">5-enolpyruvylshikimate-3-phosphate synthase</fullName>
        <shortName evidence="7">EPSP synthase</shortName>
        <shortName evidence="7">EPSPS</shortName>
    </alternativeName>
</protein>
<feature type="binding site" evidence="7">
    <location>
        <position position="163"/>
    </location>
    <ligand>
        <name>phosphoenolpyruvate</name>
        <dbReference type="ChEBI" id="CHEBI:58702"/>
    </ligand>
</feature>
<dbReference type="InterPro" id="IPR036968">
    <property type="entry name" value="Enolpyruvate_Tfrase_sf"/>
</dbReference>
<dbReference type="EC" id="2.5.1.19" evidence="7"/>
<dbReference type="GO" id="GO:0009423">
    <property type="term" value="P:chorismate biosynthetic process"/>
    <property type="evidence" value="ECO:0007669"/>
    <property type="project" value="UniProtKB-UniRule"/>
</dbReference>
<sequence>MGTVRIRAGKLVGGVTPPPSKSAAHRGIICAALAKGAGRITPFAESDDMRATIGAMRALGASIRAEDGALLVNGTDTFRNVSGTIDCLESGSTLRFLIPIAAVCGADFTFEGHGRLPKRPIGPYLDCLPKAGVTCLTEGGLPLSIRGALRPGTFTLPGNISSQFITGLLLALPLLDGDSRIRLTTPLESVGYIDLTLDVLHAFGIEIRQTADGYDVPGKQRYTPRDFTVEGDWSQAAFWLAAGALGGSVTVRGMRTDSKQGDKAIVDLLEQFGARITRGPDGVTAAVAPLHGIAIDAAQIPDLVPILAATACFASGTTTIQNAARLRIKESDRLHTIAVGLTALGARIEELPDGLVIRGPLSSITEPPVLDGAGDHRIVMALSVAAAHTVCGAKISGAEAIRKSYPAFFADFHTLGGNTDVIDLG</sequence>
<dbReference type="GO" id="GO:0003866">
    <property type="term" value="F:3-phosphoshikimate 1-carboxyvinyltransferase activity"/>
    <property type="evidence" value="ECO:0007669"/>
    <property type="project" value="UniProtKB-UniRule"/>
</dbReference>
<dbReference type="Proteomes" id="UP000001551">
    <property type="component" value="Chromosome"/>
</dbReference>
<feature type="binding site" evidence="7">
    <location>
        <position position="163"/>
    </location>
    <ligand>
        <name>3-phosphoshikimate</name>
        <dbReference type="ChEBI" id="CHEBI:145989"/>
    </ligand>
</feature>
<dbReference type="UniPathway" id="UPA00053">
    <property type="reaction ID" value="UER00089"/>
</dbReference>
<dbReference type="PANTHER" id="PTHR21090:SF5">
    <property type="entry name" value="PENTAFUNCTIONAL AROM POLYPEPTIDE"/>
    <property type="match status" value="1"/>
</dbReference>
<dbReference type="GO" id="GO:0005737">
    <property type="term" value="C:cytoplasm"/>
    <property type="evidence" value="ECO:0007669"/>
    <property type="project" value="UniProtKB-SubCell"/>
</dbReference>
<feature type="binding site" evidence="7">
    <location>
        <position position="22"/>
    </location>
    <ligand>
        <name>3-phosphoshikimate</name>
        <dbReference type="ChEBI" id="CHEBI:145989"/>
    </ligand>
</feature>
<dbReference type="NCBIfam" id="TIGR01356">
    <property type="entry name" value="aroA"/>
    <property type="match status" value="1"/>
</dbReference>
<proteinExistence type="inferred from homology"/>
<feature type="binding site" evidence="7">
    <location>
        <position position="302"/>
    </location>
    <ligand>
        <name>3-phosphoshikimate</name>
        <dbReference type="ChEBI" id="CHEBI:145989"/>
    </ligand>
</feature>
<dbReference type="STRING" id="663278.Ethha_2659"/>
<dbReference type="InterPro" id="IPR001986">
    <property type="entry name" value="Enolpyruvate_Tfrase_dom"/>
</dbReference>
<dbReference type="RefSeq" id="WP_013486495.1">
    <property type="nucleotide sequence ID" value="NC_014828.1"/>
</dbReference>
<dbReference type="SUPFAM" id="SSF55205">
    <property type="entry name" value="EPT/RTPC-like"/>
    <property type="match status" value="1"/>
</dbReference>
<feature type="binding site" evidence="7">
    <location>
        <position position="91"/>
    </location>
    <ligand>
        <name>phosphoenolpyruvate</name>
        <dbReference type="ChEBI" id="CHEBI:58702"/>
    </ligand>
</feature>
<feature type="active site" description="Proton acceptor" evidence="7">
    <location>
        <position position="302"/>
    </location>
</feature>
<feature type="binding site" evidence="7">
    <location>
        <position position="161"/>
    </location>
    <ligand>
        <name>3-phosphoshikimate</name>
        <dbReference type="ChEBI" id="CHEBI:145989"/>
    </ligand>
</feature>
<comment type="caution">
    <text evidence="7">Lacks conserved residue(s) required for the propagation of feature annotation.</text>
</comment>
<dbReference type="Gene3D" id="3.65.10.10">
    <property type="entry name" value="Enolpyruvate transferase domain"/>
    <property type="match status" value="2"/>
</dbReference>
<evidence type="ECO:0000313" key="10">
    <source>
        <dbReference type="Proteomes" id="UP000001551"/>
    </source>
</evidence>
<dbReference type="Pfam" id="PF00275">
    <property type="entry name" value="EPSP_synthase"/>
    <property type="match status" value="1"/>
</dbReference>
<evidence type="ECO:0000256" key="7">
    <source>
        <dbReference type="HAMAP-Rule" id="MF_00210"/>
    </source>
</evidence>
<name>E6U7M9_ETHHY</name>
<keyword evidence="3 7" id="KW-0028">Amino-acid biosynthesis</keyword>
<comment type="catalytic activity">
    <reaction evidence="6">
        <text>3-phosphoshikimate + phosphoenolpyruvate = 5-O-(1-carboxyvinyl)-3-phosphoshikimate + phosphate</text>
        <dbReference type="Rhea" id="RHEA:21256"/>
        <dbReference type="ChEBI" id="CHEBI:43474"/>
        <dbReference type="ChEBI" id="CHEBI:57701"/>
        <dbReference type="ChEBI" id="CHEBI:58702"/>
        <dbReference type="ChEBI" id="CHEBI:145989"/>
        <dbReference type="EC" id="2.5.1.19"/>
    </reaction>
    <physiologicalReaction direction="left-to-right" evidence="6">
        <dbReference type="Rhea" id="RHEA:21257"/>
    </physiologicalReaction>
</comment>
<comment type="function">
    <text evidence="7">Catalyzes the transfer of the enolpyruvyl moiety of phosphoenolpyruvate (PEP) to the 5-hydroxyl of shikimate-3-phosphate (S3P) to produce enolpyruvyl shikimate-3-phosphate and inorganic phosphate.</text>
</comment>
<dbReference type="GO" id="GO:0009073">
    <property type="term" value="P:aromatic amino acid family biosynthetic process"/>
    <property type="evidence" value="ECO:0007669"/>
    <property type="project" value="UniProtKB-KW"/>
</dbReference>
<feature type="binding site" evidence="7">
    <location>
        <position position="403"/>
    </location>
    <ligand>
        <name>phosphoenolpyruvate</name>
        <dbReference type="ChEBI" id="CHEBI:58702"/>
    </ligand>
</feature>
<dbReference type="InterPro" id="IPR006264">
    <property type="entry name" value="EPSP_synthase"/>
</dbReference>
<feature type="binding site" evidence="7">
    <location>
        <position position="21"/>
    </location>
    <ligand>
        <name>phosphoenolpyruvate</name>
        <dbReference type="ChEBI" id="CHEBI:58702"/>
    </ligand>
</feature>
<accession>E6U7M9</accession>
<evidence type="ECO:0000256" key="4">
    <source>
        <dbReference type="ARBA" id="ARBA00022679"/>
    </source>
</evidence>
<dbReference type="EMBL" id="CP002400">
    <property type="protein sequence ID" value="ADU28152.1"/>
    <property type="molecule type" value="Genomic_DNA"/>
</dbReference>
<evidence type="ECO:0000256" key="1">
    <source>
        <dbReference type="ARBA" id="ARBA00004811"/>
    </source>
</evidence>
<feature type="binding site" evidence="7">
    <location>
        <position position="329"/>
    </location>
    <ligand>
        <name>3-phosphoshikimate</name>
        <dbReference type="ChEBI" id="CHEBI:145989"/>
    </ligand>
</feature>
<dbReference type="eggNOG" id="COG0128">
    <property type="taxonomic scope" value="Bacteria"/>
</dbReference>
<evidence type="ECO:0000313" key="9">
    <source>
        <dbReference type="EMBL" id="ADU28152.1"/>
    </source>
</evidence>
<reference evidence="9 10" key="1">
    <citation type="submission" date="2010-12" db="EMBL/GenBank/DDBJ databases">
        <title>Complete sequence of Ethanoligenens harbinense YUAN-3.</title>
        <authorList>
            <person name="Lucas S."/>
            <person name="Copeland A."/>
            <person name="Lapidus A."/>
            <person name="Cheng J.-F."/>
            <person name="Bruce D."/>
            <person name="Goodwin L."/>
            <person name="Pitluck S."/>
            <person name="Chertkov O."/>
            <person name="Misra M."/>
            <person name="Detter J.C."/>
            <person name="Han C."/>
            <person name="Tapia R."/>
            <person name="Land M."/>
            <person name="Hauser L."/>
            <person name="Jeffries C."/>
            <person name="Kyrpides N."/>
            <person name="Ivanova N."/>
            <person name="Mikhailova N."/>
            <person name="Wang A."/>
            <person name="Mouttaki H."/>
            <person name="He Z."/>
            <person name="Zhou J."/>
            <person name="Hemme C.L."/>
            <person name="Woyke T."/>
        </authorList>
    </citation>
    <scope>NUCLEOTIDE SEQUENCE [LARGE SCALE GENOMIC DNA]</scope>
    <source>
        <strain evidence="10">DSM 18485 / JCM 12961 / CGMCC 1.5033 / YUAN-3</strain>
    </source>
</reference>
<feature type="binding site" evidence="7">
    <location>
        <position position="119"/>
    </location>
    <ligand>
        <name>phosphoenolpyruvate</name>
        <dbReference type="ChEBI" id="CHEBI:58702"/>
    </ligand>
</feature>
<evidence type="ECO:0000256" key="6">
    <source>
        <dbReference type="ARBA" id="ARBA00044633"/>
    </source>
</evidence>
<feature type="binding site" evidence="7">
    <location>
        <position position="333"/>
    </location>
    <ligand>
        <name>phosphoenolpyruvate</name>
        <dbReference type="ChEBI" id="CHEBI:58702"/>
    </ligand>
</feature>
<feature type="binding site" evidence="7">
    <location>
        <position position="189"/>
    </location>
    <ligand>
        <name>3-phosphoshikimate</name>
        <dbReference type="ChEBI" id="CHEBI:145989"/>
    </ligand>
</feature>
<evidence type="ECO:0000259" key="8">
    <source>
        <dbReference type="Pfam" id="PF00275"/>
    </source>
</evidence>
<evidence type="ECO:0000256" key="2">
    <source>
        <dbReference type="ARBA" id="ARBA00009948"/>
    </source>
</evidence>
<feature type="binding site" evidence="7">
    <location>
        <position position="26"/>
    </location>
    <ligand>
        <name>3-phosphoshikimate</name>
        <dbReference type="ChEBI" id="CHEBI:145989"/>
    </ligand>
</feature>
<dbReference type="PANTHER" id="PTHR21090">
    <property type="entry name" value="AROM/DEHYDROQUINATE SYNTHASE"/>
    <property type="match status" value="1"/>
</dbReference>
<dbReference type="HOGENOM" id="CLU_024321_0_0_9"/>
<keyword evidence="5 7" id="KW-0057">Aromatic amino acid biosynthesis</keyword>
<keyword evidence="10" id="KW-1185">Reference proteome</keyword>
<keyword evidence="4 7" id="KW-0808">Transferase</keyword>
<feature type="binding site" evidence="7">
    <location>
        <position position="377"/>
    </location>
    <ligand>
        <name>phosphoenolpyruvate</name>
        <dbReference type="ChEBI" id="CHEBI:58702"/>
    </ligand>
</feature>
<evidence type="ECO:0000256" key="3">
    <source>
        <dbReference type="ARBA" id="ARBA00022605"/>
    </source>
</evidence>
<feature type="domain" description="Enolpyruvate transferase" evidence="8">
    <location>
        <begin position="9"/>
        <end position="410"/>
    </location>
</feature>
<keyword evidence="7" id="KW-0963">Cytoplasm</keyword>
<comment type="subcellular location">
    <subcellularLocation>
        <location evidence="7">Cytoplasm</location>
    </subcellularLocation>
</comment>
<comment type="pathway">
    <text evidence="1 7">Metabolic intermediate biosynthesis; chorismate biosynthesis; chorismate from D-erythrose 4-phosphate and phosphoenolpyruvate: step 6/7.</text>
</comment>
<dbReference type="KEGG" id="eha:Ethha_2659"/>
<comment type="similarity">
    <text evidence="2 7">Belongs to the EPSP synthase family.</text>
</comment>
<feature type="binding site" evidence="7">
    <location>
        <position position="162"/>
    </location>
    <ligand>
        <name>3-phosphoshikimate</name>
        <dbReference type="ChEBI" id="CHEBI:145989"/>
    </ligand>
</feature>
<dbReference type="AlphaFoldDB" id="E6U7M9"/>
<dbReference type="CDD" id="cd01556">
    <property type="entry name" value="EPSP_synthase"/>
    <property type="match status" value="1"/>
</dbReference>
<organism evidence="9 10">
    <name type="scientific">Ethanoligenens harbinense (strain DSM 18485 / JCM 12961 / CGMCC 1.5033 / YUAN-3)</name>
    <dbReference type="NCBI Taxonomy" id="663278"/>
    <lineage>
        <taxon>Bacteria</taxon>
        <taxon>Bacillati</taxon>
        <taxon>Bacillota</taxon>
        <taxon>Clostridia</taxon>
        <taxon>Eubacteriales</taxon>
        <taxon>Oscillospiraceae</taxon>
        <taxon>Ethanoligenens</taxon>
    </lineage>
</organism>
<gene>
    <name evidence="7" type="primary">aroA</name>
    <name evidence="9" type="ordered locus">Ethha_2659</name>
</gene>